<gene>
    <name evidence="2" type="ORF">BW727_101192</name>
</gene>
<dbReference type="EMBL" id="CP019728">
    <property type="protein sequence ID" value="AQS53559.1"/>
    <property type="molecule type" value="Genomic_DNA"/>
</dbReference>
<keyword evidence="1" id="KW-0812">Transmembrane</keyword>
<keyword evidence="1" id="KW-1133">Transmembrane helix</keyword>
<dbReference type="STRING" id="708126.BW727_101192"/>
<proteinExistence type="predicted"/>
<evidence type="ECO:0000313" key="3">
    <source>
        <dbReference type="Proteomes" id="UP000188993"/>
    </source>
</evidence>
<keyword evidence="1" id="KW-0472">Membrane</keyword>
<dbReference type="OrthoDB" id="2433869at2"/>
<evidence type="ECO:0000256" key="1">
    <source>
        <dbReference type="SAM" id="Phobius"/>
    </source>
</evidence>
<dbReference type="KEGG" id="jda:BW727_101192"/>
<organism evidence="2 3">
    <name type="scientific">Jeotgalibaca dankookensis</name>
    <dbReference type="NCBI Taxonomy" id="708126"/>
    <lineage>
        <taxon>Bacteria</taxon>
        <taxon>Bacillati</taxon>
        <taxon>Bacillota</taxon>
        <taxon>Bacilli</taxon>
        <taxon>Lactobacillales</taxon>
        <taxon>Carnobacteriaceae</taxon>
        <taxon>Jeotgalibaca</taxon>
    </lineage>
</organism>
<protein>
    <submittedName>
        <fullName evidence="2">Uncharacterized protein</fullName>
    </submittedName>
</protein>
<reference evidence="2 3" key="1">
    <citation type="journal article" date="2014" name="Int. J. Syst. Evol. Microbiol.">
        <title>Jeotgalibaca dankookensis gen. nov., sp. nov., a member of the family Carnobacteriaceae, isolated from seujeot (Korean traditional food).</title>
        <authorList>
            <person name="Lee D.G."/>
            <person name="Trujillo M.E."/>
            <person name="Kang H."/>
            <person name="Ahn T.Y."/>
        </authorList>
    </citation>
    <scope>NUCLEOTIDE SEQUENCE [LARGE SCALE GENOMIC DNA]</scope>
    <source>
        <strain evidence="2 3">EX-07</strain>
    </source>
</reference>
<dbReference type="Proteomes" id="UP000188993">
    <property type="component" value="Chromosome"/>
</dbReference>
<keyword evidence="3" id="KW-1185">Reference proteome</keyword>
<evidence type="ECO:0000313" key="2">
    <source>
        <dbReference type="EMBL" id="AQS53559.1"/>
    </source>
</evidence>
<name>A0A1S6IPX0_9LACT</name>
<dbReference type="RefSeq" id="WP_062472279.1">
    <property type="nucleotide sequence ID" value="NZ_BBYN01000041.1"/>
</dbReference>
<dbReference type="AlphaFoldDB" id="A0A1S6IPX0"/>
<accession>A0A1S6IPX0</accession>
<sequence length="396" mass="46060">MKKNKTSILIVSLLFMLVLTSYYLIPIFAKEDQVTFSLELAEGDKDIFNQLTFAGLVQTDSYSSQTIEINANDGINLHNNFFSLSQRNLDKKMNLLIDRYPSFVRGKELYSENYYESNDYLVYVSNFYPDYNDSSDTLQTATITISHYNKTSKETIDKEISISSESPINYVTIEDLLFLGDQVTMIFEVDTIQTNSRKVYVYDLVEQTLGSEFDKQVNSQARNYSEFQNFLIDEQKGNILSVESWTNESESLETVFNRAYTVLNVLNAQQKKLKLNEFFYQETTKIHSQNNRLYGFNYQNGTIYYEVITITNPDQIEKGVLSVGELFTEEEWNYISLIPHQDGLLFVEKELNSYANKQNFLMIALDAFTVDLKGQLQMETDQEETIAYFNDIYFEK</sequence>
<feature type="transmembrane region" description="Helical" evidence="1">
    <location>
        <begin position="7"/>
        <end position="25"/>
    </location>
</feature>